<sequence length="105" mass="12170">KQWRRPPIRDGSTRIKFSTSPIGDSSECVKYLSNVALYLHLVSYIGFTTTVLQFFQKCSLHRPASQITSHLFSVKQNVRYSARDLLKKVISISYCGLFHWLEILF</sequence>
<organism evidence="1">
    <name type="scientific">Cuerna arida</name>
    <dbReference type="NCBI Taxonomy" id="1464854"/>
    <lineage>
        <taxon>Eukaryota</taxon>
        <taxon>Metazoa</taxon>
        <taxon>Ecdysozoa</taxon>
        <taxon>Arthropoda</taxon>
        <taxon>Hexapoda</taxon>
        <taxon>Insecta</taxon>
        <taxon>Pterygota</taxon>
        <taxon>Neoptera</taxon>
        <taxon>Paraneoptera</taxon>
        <taxon>Hemiptera</taxon>
        <taxon>Auchenorrhyncha</taxon>
        <taxon>Membracoidea</taxon>
        <taxon>Cicadellidae</taxon>
        <taxon>Cicadellinae</taxon>
        <taxon>Proconiini</taxon>
        <taxon>Cuerna</taxon>
    </lineage>
</organism>
<reference evidence="1" key="1">
    <citation type="submission" date="2015-11" db="EMBL/GenBank/DDBJ databases">
        <title>De novo transcriptome assembly of four potential Pierce s Disease insect vectors from Arizona vineyards.</title>
        <authorList>
            <person name="Tassone E.E."/>
        </authorList>
    </citation>
    <scope>NUCLEOTIDE SEQUENCE</scope>
</reference>
<feature type="non-terminal residue" evidence="1">
    <location>
        <position position="1"/>
    </location>
</feature>
<accession>A0A1B6GJ39</accession>
<gene>
    <name evidence="1" type="ORF">g.3743</name>
</gene>
<evidence type="ECO:0000313" key="1">
    <source>
        <dbReference type="EMBL" id="JAS62449.1"/>
    </source>
</evidence>
<dbReference type="AlphaFoldDB" id="A0A1B6GJ39"/>
<proteinExistence type="predicted"/>
<protein>
    <submittedName>
        <fullName evidence="1">Uncharacterized protein</fullName>
    </submittedName>
</protein>
<dbReference type="EMBL" id="GECZ01007320">
    <property type="protein sequence ID" value="JAS62449.1"/>
    <property type="molecule type" value="Transcribed_RNA"/>
</dbReference>
<name>A0A1B6GJ39_9HEMI</name>